<dbReference type="PANTHER" id="PTHR35910:SF6">
    <property type="entry name" value="2EXR DOMAIN-CONTAINING PROTEIN"/>
    <property type="match status" value="1"/>
</dbReference>
<keyword evidence="3" id="KW-1185">Reference proteome</keyword>
<dbReference type="OrthoDB" id="3530648at2759"/>
<accession>S3CY95</accession>
<dbReference type="PANTHER" id="PTHR35910">
    <property type="entry name" value="2EXR DOMAIN-CONTAINING PROTEIN"/>
    <property type="match status" value="1"/>
</dbReference>
<reference evidence="2 3" key="1">
    <citation type="journal article" date="2013" name="BMC Genomics">
        <title>Genomics-driven discovery of the pneumocandin biosynthetic gene cluster in the fungus Glarea lozoyensis.</title>
        <authorList>
            <person name="Chen L."/>
            <person name="Yue Q."/>
            <person name="Zhang X."/>
            <person name="Xiang M."/>
            <person name="Wang C."/>
            <person name="Li S."/>
            <person name="Che Y."/>
            <person name="Ortiz-Lopez F.J."/>
            <person name="Bills G.F."/>
            <person name="Liu X."/>
            <person name="An Z."/>
        </authorList>
    </citation>
    <scope>NUCLEOTIDE SEQUENCE [LARGE SCALE GENOMIC DNA]</scope>
    <source>
        <strain evidence="3">ATCC 20868 / MF5171</strain>
    </source>
</reference>
<dbReference type="InterPro" id="IPR045518">
    <property type="entry name" value="2EXR"/>
</dbReference>
<dbReference type="GeneID" id="19460147"/>
<dbReference type="RefSeq" id="XP_008084038.1">
    <property type="nucleotide sequence ID" value="XM_008085847.1"/>
</dbReference>
<dbReference type="KEGG" id="glz:GLAREA_01089"/>
<name>S3CY95_GLAL2</name>
<organism evidence="2 3">
    <name type="scientific">Glarea lozoyensis (strain ATCC 20868 / MF5171)</name>
    <dbReference type="NCBI Taxonomy" id="1116229"/>
    <lineage>
        <taxon>Eukaryota</taxon>
        <taxon>Fungi</taxon>
        <taxon>Dikarya</taxon>
        <taxon>Ascomycota</taxon>
        <taxon>Pezizomycotina</taxon>
        <taxon>Leotiomycetes</taxon>
        <taxon>Helotiales</taxon>
        <taxon>Helotiaceae</taxon>
        <taxon>Glarea</taxon>
    </lineage>
</organism>
<gene>
    <name evidence="2" type="ORF">GLAREA_01089</name>
</gene>
<evidence type="ECO:0000313" key="2">
    <source>
        <dbReference type="EMBL" id="EPE29929.1"/>
    </source>
</evidence>
<dbReference type="EMBL" id="KE145367">
    <property type="protein sequence ID" value="EPE29929.1"/>
    <property type="molecule type" value="Genomic_DNA"/>
</dbReference>
<protein>
    <recommendedName>
        <fullName evidence="1">2EXR domain-containing protein</fullName>
    </recommendedName>
</protein>
<feature type="domain" description="2EXR" evidence="1">
    <location>
        <begin position="10"/>
        <end position="105"/>
    </location>
</feature>
<dbReference type="AlphaFoldDB" id="S3CY95"/>
<proteinExistence type="predicted"/>
<evidence type="ECO:0000259" key="1">
    <source>
        <dbReference type="Pfam" id="PF20150"/>
    </source>
</evidence>
<evidence type="ECO:0000313" key="3">
    <source>
        <dbReference type="Proteomes" id="UP000016922"/>
    </source>
</evidence>
<dbReference type="Proteomes" id="UP000016922">
    <property type="component" value="Unassembled WGS sequence"/>
</dbReference>
<dbReference type="Pfam" id="PF20150">
    <property type="entry name" value="2EXR"/>
    <property type="match status" value="1"/>
</dbReference>
<sequence length="207" mass="24232">MDEIPTEPRFELFPKLVIELRTLIWRATFSQRTIMVNRRNVQQFYTDRPSEILHPWTMTGPYEHPAALSVNSESRTVALRYYRHIMKDVIESTSYIYFNPQIDILADDIHTILILQDYKENGELPLTHTGLSVRSILRSFLDLEELLALDRANLDQVRHIVVGNATWTTTQDSEDLGARHDWNRRFFAAIKAGFQNLRTLTLVLPEY</sequence>
<dbReference type="HOGENOM" id="CLU_1326479_0_0_1"/>